<feature type="transmembrane region" description="Helical" evidence="6">
    <location>
        <begin position="297"/>
        <end position="319"/>
    </location>
</feature>
<feature type="compositionally biased region" description="Polar residues" evidence="5">
    <location>
        <begin position="818"/>
        <end position="827"/>
    </location>
</feature>
<dbReference type="PANTHER" id="PTHR43310">
    <property type="entry name" value="SULFATE TRANSPORTER YBAR-RELATED"/>
    <property type="match status" value="1"/>
</dbReference>
<dbReference type="CDD" id="cd07042">
    <property type="entry name" value="STAS_SulP_like_sulfate_transporter"/>
    <property type="match status" value="1"/>
</dbReference>
<evidence type="ECO:0000313" key="8">
    <source>
        <dbReference type="EMBL" id="CAJ2510304.1"/>
    </source>
</evidence>
<gene>
    <name evidence="8" type="ORF">KHLLAP_LOCUS10772</name>
</gene>
<keyword evidence="2 6" id="KW-0812">Transmembrane</keyword>
<evidence type="ECO:0000256" key="4">
    <source>
        <dbReference type="ARBA" id="ARBA00023136"/>
    </source>
</evidence>
<feature type="transmembrane region" description="Helical" evidence="6">
    <location>
        <begin position="367"/>
        <end position="385"/>
    </location>
</feature>
<evidence type="ECO:0000313" key="9">
    <source>
        <dbReference type="Proteomes" id="UP001295740"/>
    </source>
</evidence>
<evidence type="ECO:0000256" key="5">
    <source>
        <dbReference type="SAM" id="MobiDB-lite"/>
    </source>
</evidence>
<dbReference type="PANTHER" id="PTHR43310:SF4">
    <property type="entry name" value="AFR304WP"/>
    <property type="match status" value="1"/>
</dbReference>
<dbReference type="Proteomes" id="UP001295740">
    <property type="component" value="Unassembled WGS sequence"/>
</dbReference>
<feature type="domain" description="STAS" evidence="7">
    <location>
        <begin position="507"/>
        <end position="640"/>
    </location>
</feature>
<comment type="caution">
    <text evidence="8">The sequence shown here is derived from an EMBL/GenBank/DDBJ whole genome shotgun (WGS) entry which is preliminary data.</text>
</comment>
<feature type="transmembrane region" description="Helical" evidence="6">
    <location>
        <begin position="104"/>
        <end position="130"/>
    </location>
</feature>
<evidence type="ECO:0000256" key="6">
    <source>
        <dbReference type="SAM" id="Phobius"/>
    </source>
</evidence>
<dbReference type="InterPro" id="IPR011547">
    <property type="entry name" value="SLC26A/SulP_dom"/>
</dbReference>
<dbReference type="AlphaFoldDB" id="A0AAI8VTE8"/>
<dbReference type="InterPro" id="IPR052706">
    <property type="entry name" value="Membrane-Transporter-like"/>
</dbReference>
<feature type="transmembrane region" description="Helical" evidence="6">
    <location>
        <begin position="184"/>
        <end position="202"/>
    </location>
</feature>
<dbReference type="Pfam" id="PF00916">
    <property type="entry name" value="Sulfate_transp"/>
    <property type="match status" value="1"/>
</dbReference>
<feature type="transmembrane region" description="Helical" evidence="6">
    <location>
        <begin position="16"/>
        <end position="38"/>
    </location>
</feature>
<evidence type="ECO:0000256" key="1">
    <source>
        <dbReference type="ARBA" id="ARBA00004141"/>
    </source>
</evidence>
<feature type="transmembrane region" description="Helical" evidence="6">
    <location>
        <begin position="142"/>
        <end position="164"/>
    </location>
</feature>
<organism evidence="8 9">
    <name type="scientific">Anthostomella pinea</name>
    <dbReference type="NCBI Taxonomy" id="933095"/>
    <lineage>
        <taxon>Eukaryota</taxon>
        <taxon>Fungi</taxon>
        <taxon>Dikarya</taxon>
        <taxon>Ascomycota</taxon>
        <taxon>Pezizomycotina</taxon>
        <taxon>Sordariomycetes</taxon>
        <taxon>Xylariomycetidae</taxon>
        <taxon>Xylariales</taxon>
        <taxon>Xylariaceae</taxon>
        <taxon>Anthostomella</taxon>
    </lineage>
</organism>
<keyword evidence="9" id="KW-1185">Reference proteome</keyword>
<keyword evidence="4 6" id="KW-0472">Membrane</keyword>
<dbReference type="Pfam" id="PF01740">
    <property type="entry name" value="STAS"/>
    <property type="match status" value="1"/>
</dbReference>
<dbReference type="SUPFAM" id="SSF52091">
    <property type="entry name" value="SpoIIaa-like"/>
    <property type="match status" value="1"/>
</dbReference>
<dbReference type="InterPro" id="IPR002645">
    <property type="entry name" value="STAS_dom"/>
</dbReference>
<dbReference type="Gene3D" id="3.30.750.24">
    <property type="entry name" value="STAS domain"/>
    <property type="match status" value="1"/>
</dbReference>
<protein>
    <submittedName>
        <fullName evidence="8">Uu.00g050070.m01.CDS01</fullName>
    </submittedName>
</protein>
<feature type="transmembrane region" description="Helical" evidence="6">
    <location>
        <begin position="59"/>
        <end position="84"/>
    </location>
</feature>
<dbReference type="GO" id="GO:0016020">
    <property type="term" value="C:membrane"/>
    <property type="evidence" value="ECO:0007669"/>
    <property type="project" value="UniProtKB-SubCell"/>
</dbReference>
<evidence type="ECO:0000259" key="7">
    <source>
        <dbReference type="PROSITE" id="PS50801"/>
    </source>
</evidence>
<evidence type="ECO:0000256" key="2">
    <source>
        <dbReference type="ARBA" id="ARBA00022692"/>
    </source>
</evidence>
<evidence type="ECO:0000256" key="3">
    <source>
        <dbReference type="ARBA" id="ARBA00022989"/>
    </source>
</evidence>
<feature type="transmembrane region" description="Helical" evidence="6">
    <location>
        <begin position="422"/>
        <end position="454"/>
    </location>
</feature>
<reference evidence="8" key="1">
    <citation type="submission" date="2023-10" db="EMBL/GenBank/DDBJ databases">
        <authorList>
            <person name="Hackl T."/>
        </authorList>
    </citation>
    <scope>NUCLEOTIDE SEQUENCE</scope>
</reference>
<sequence>MSANGAWKRLQRGMPAIMLGTLFNVLDAVSTGLLVFPSDGRAFAGLQNKSMSTYIMSSILSQVAMTLGGSLFPGALGAMLIEVLPFMRGVASDIRNALGDDNPAVVPTVMVAYAMSSFLIGIVFLLLGALGFGRLISYFPQTVLTGAIGGIGVSLFILGLELPLPSDQHLSLSNAGTVLFSKQHVPLLLASLLPIFFMCYSVRSETLNKLTRGAVQHPYYVPLYFLAIAALFWIIVGGLGVERLGGLHGLAASGWLFSTGESLGGGKTNLADALNYWSLFDFRLVEISALGHAVTNFVLLVVIGVLNLPVYVPALALALDVPYSMNHELIGQGAANILAGAVGSLPNILQLSYSVFFTRAGGRRIEAGVVILLTLVLFFVSSYLLLYIPTILASGLVLFLGIELTLEAVWESAKDLIWTEWLVVMATLLACAFVGFAPGVGVGIAAAVVVYTGWGCWDLRARPGYVERNLTILDQHSKHLHHHSHRLRANAGYSRLPDTAPEESGVSDLEEKLHPQIRLVHLNGYVFFGVIPSVEAQLIARVKSKGASIDPGAPHEYVVVDLQSVNRVETAAARVIRTKARDTSGVTLVLCGLSEGSGTAADLVRSGLDLTFAPADGAFPSEKEGSIRAFDGCDSALGWCKADVARREIGTLSEPVVKGHARQRFLELFPPRSSSMSGLSLDEHDDSIEAEAMEPSINGFEVKLYKAESNTIPRPTTEASVHFTFVSSGSLDIPSCTTQTTTSAAAPRVRYNRASLRATVINVFRQSLDIVMRRPRSDEALQKPSSDNEGASDSEATDVPTPNKRQAYPGHTTYVPPQVSQGLSSVQEPPYSGSDKAADEICTAI</sequence>
<feature type="transmembrane region" description="Helical" evidence="6">
    <location>
        <begin position="223"/>
        <end position="241"/>
    </location>
</feature>
<accession>A0AAI8VTE8</accession>
<name>A0AAI8VTE8_9PEZI</name>
<feature type="region of interest" description="Disordered" evidence="5">
    <location>
        <begin position="775"/>
        <end position="845"/>
    </location>
</feature>
<dbReference type="EMBL" id="CAUWAG010000014">
    <property type="protein sequence ID" value="CAJ2510304.1"/>
    <property type="molecule type" value="Genomic_DNA"/>
</dbReference>
<comment type="subcellular location">
    <subcellularLocation>
        <location evidence="1">Membrane</location>
        <topology evidence="1">Multi-pass membrane protein</topology>
    </subcellularLocation>
</comment>
<dbReference type="PROSITE" id="PS50801">
    <property type="entry name" value="STAS"/>
    <property type="match status" value="1"/>
</dbReference>
<proteinExistence type="predicted"/>
<dbReference type="InterPro" id="IPR036513">
    <property type="entry name" value="STAS_dom_sf"/>
</dbReference>
<keyword evidence="3 6" id="KW-1133">Transmembrane helix</keyword>